<name>A0ABU2TYB3_9ACTN</name>
<evidence type="ECO:0000313" key="2">
    <source>
        <dbReference type="Proteomes" id="UP001183809"/>
    </source>
</evidence>
<comment type="caution">
    <text evidence="1">The sequence shown here is derived from an EMBL/GenBank/DDBJ whole genome shotgun (WGS) entry which is preliminary data.</text>
</comment>
<protein>
    <submittedName>
        <fullName evidence="1">Uncharacterized protein</fullName>
    </submittedName>
</protein>
<accession>A0ABU2TYB3</accession>
<sequence>MAEIFRSERAFTVWQYTVAHHARLLLRSSRRTESDTRIDLHVGGVNGMFLRPSYDGIVIREGTVEEVRHITSVLGPEIFRQGGRLHVIGEDRMTGFVVGGPLECHEYPGADDAAPSGFLPMPETA</sequence>
<dbReference type="EMBL" id="JAVREY010000030">
    <property type="protein sequence ID" value="MDT0465952.1"/>
    <property type="molecule type" value="Genomic_DNA"/>
</dbReference>
<reference evidence="2" key="1">
    <citation type="submission" date="2023-07" db="EMBL/GenBank/DDBJ databases">
        <title>30 novel species of actinomycetes from the DSMZ collection.</title>
        <authorList>
            <person name="Nouioui I."/>
        </authorList>
    </citation>
    <scope>NUCLEOTIDE SEQUENCE [LARGE SCALE GENOMIC DNA]</scope>
    <source>
        <strain evidence="2">DSM 41699</strain>
    </source>
</reference>
<proteinExistence type="predicted"/>
<dbReference type="RefSeq" id="WP_311697416.1">
    <property type="nucleotide sequence ID" value="NZ_JAVREY010000030.1"/>
</dbReference>
<dbReference type="Proteomes" id="UP001183809">
    <property type="component" value="Unassembled WGS sequence"/>
</dbReference>
<evidence type="ECO:0000313" key="1">
    <source>
        <dbReference type="EMBL" id="MDT0465952.1"/>
    </source>
</evidence>
<organism evidence="1 2">
    <name type="scientific">Streptomyces gibsoniae</name>
    <dbReference type="NCBI Taxonomy" id="3075529"/>
    <lineage>
        <taxon>Bacteria</taxon>
        <taxon>Bacillati</taxon>
        <taxon>Actinomycetota</taxon>
        <taxon>Actinomycetes</taxon>
        <taxon>Kitasatosporales</taxon>
        <taxon>Streptomycetaceae</taxon>
        <taxon>Streptomyces</taxon>
    </lineage>
</organism>
<gene>
    <name evidence="1" type="ORF">RM764_23585</name>
</gene>
<keyword evidence="2" id="KW-1185">Reference proteome</keyword>